<feature type="signal peptide" evidence="1">
    <location>
        <begin position="1"/>
        <end position="22"/>
    </location>
</feature>
<reference evidence="2 3" key="1">
    <citation type="submission" date="2007-06" db="EMBL/GenBank/DDBJ databases">
        <authorList>
            <person name="Dodson R.J."/>
            <person name="Harkins D."/>
            <person name="Paulsen I.T."/>
        </authorList>
    </citation>
    <scope>NUCLEOTIDE SEQUENCE [LARGE SCALE GENOMIC DNA]</scope>
    <source>
        <strain evidence="2 3">PA7</strain>
    </source>
</reference>
<reference evidence="2 3" key="2">
    <citation type="journal article" date="2010" name="PLoS ONE">
        <title>Complete genome sequence of the multiresistant taxonomic outlier Pseudomonas aeruginosa PA7.</title>
        <authorList>
            <person name="Roy P.H."/>
            <person name="Tetu S.G."/>
            <person name="Larouche A."/>
            <person name="Elbourne L."/>
            <person name="Tremblay S."/>
            <person name="Ren Q."/>
            <person name="Dodson R."/>
            <person name="Harkins D."/>
            <person name="Shay R."/>
            <person name="Watkins K."/>
            <person name="Mahamoud Y."/>
            <person name="Paulsen I.T."/>
        </authorList>
    </citation>
    <scope>NUCLEOTIDE SEQUENCE [LARGE SCALE GENOMIC DNA]</scope>
    <source>
        <strain evidence="2 3">PA7</strain>
    </source>
</reference>
<protein>
    <submittedName>
        <fullName evidence="2">Lipoprotein</fullName>
    </submittedName>
</protein>
<dbReference type="EMBL" id="CP000744">
    <property type="protein sequence ID" value="ABR85513.1"/>
    <property type="molecule type" value="Genomic_DNA"/>
</dbReference>
<keyword evidence="1" id="KW-0732">Signal</keyword>
<dbReference type="HOGENOM" id="CLU_1081259_0_0_6"/>
<evidence type="ECO:0000256" key="1">
    <source>
        <dbReference type="SAM" id="SignalP"/>
    </source>
</evidence>
<evidence type="ECO:0000313" key="2">
    <source>
        <dbReference type="EMBL" id="ABR85513.1"/>
    </source>
</evidence>
<name>A6V8B5_PSEP7</name>
<dbReference type="KEGG" id="pap:PSPA7_3946"/>
<dbReference type="Proteomes" id="UP000001582">
    <property type="component" value="Chromosome"/>
</dbReference>
<organism evidence="2 3">
    <name type="scientific">Pseudomonas paraeruginosa (strain DSM 24068 / PA7)</name>
    <name type="common">Pseudomonas aeruginosa (strain PA7)</name>
    <dbReference type="NCBI Taxonomy" id="381754"/>
    <lineage>
        <taxon>Bacteria</taxon>
        <taxon>Pseudomonadati</taxon>
        <taxon>Pseudomonadota</taxon>
        <taxon>Gammaproteobacteria</taxon>
        <taxon>Pseudomonadales</taxon>
        <taxon>Pseudomonadaceae</taxon>
        <taxon>Pseudomonas</taxon>
        <taxon>Pseudomonas paraeruginosa</taxon>
    </lineage>
</organism>
<proteinExistence type="predicted"/>
<gene>
    <name evidence="2" type="ordered locus">PSPA7_3946</name>
</gene>
<dbReference type="PROSITE" id="PS51257">
    <property type="entry name" value="PROKAR_LIPOPROTEIN"/>
    <property type="match status" value="1"/>
</dbReference>
<accession>A6V8B5</accession>
<dbReference type="RefSeq" id="WP_012076461.1">
    <property type="nucleotide sequence ID" value="NC_009656.1"/>
</dbReference>
<evidence type="ECO:0000313" key="3">
    <source>
        <dbReference type="Proteomes" id="UP000001582"/>
    </source>
</evidence>
<feature type="chain" id="PRO_5002703206" evidence="1">
    <location>
        <begin position="23"/>
        <end position="264"/>
    </location>
</feature>
<dbReference type="AlphaFoldDB" id="A6V8B5"/>
<sequence>MNRTLKNMTLASCLALAQGCTALGKSNSFTVTADLPPEFTYEAMATYVPAKGENCTVPGGKDTQIGYNSGREKYERDSKILLRRTVSGCPLVLQSIDFYIYGWYGKARGDFGRDSALIVVRDKLVEVKKGTFNAAGESEFAGQCQWLFRTAGKTRVLRKLLDCKRMDETGVRRKAKPFVAYTLDQLPGKTVKLRIKLADEERPGWGDTWVKVPGGWKRCMGKSFDDQRAYCNGNYKDFSTFRMPDGRDYCTIYPGCTENKPVTP</sequence>
<keyword evidence="2" id="KW-0449">Lipoprotein</keyword>